<evidence type="ECO:0000256" key="9">
    <source>
        <dbReference type="ARBA" id="ARBA00023324"/>
    </source>
</evidence>
<keyword evidence="6" id="KW-0479">Metal-binding</keyword>
<dbReference type="Pfam" id="PF00199">
    <property type="entry name" value="Catalase"/>
    <property type="match status" value="1"/>
</dbReference>
<dbReference type="PROSITE" id="PS00437">
    <property type="entry name" value="CATALASE_1"/>
    <property type="match status" value="1"/>
</dbReference>
<dbReference type="InterPro" id="IPR002818">
    <property type="entry name" value="DJ-1/PfpI"/>
</dbReference>
<evidence type="ECO:0000256" key="8">
    <source>
        <dbReference type="ARBA" id="ARBA00023004"/>
    </source>
</evidence>
<dbReference type="InterPro" id="IPR043156">
    <property type="entry name" value="Catalase_clade2_helical"/>
</dbReference>
<evidence type="ECO:0000313" key="11">
    <source>
        <dbReference type="EMBL" id="GJJ12176.1"/>
    </source>
</evidence>
<dbReference type="GO" id="GO:0042744">
    <property type="term" value="P:hydrogen peroxide catabolic process"/>
    <property type="evidence" value="ECO:0007669"/>
    <property type="project" value="UniProtKB-KW"/>
</dbReference>
<protein>
    <recommendedName>
        <fullName evidence="3">catalase</fullName>
        <ecNumber evidence="3">1.11.1.6</ecNumber>
    </recommendedName>
</protein>
<dbReference type="Gene3D" id="2.40.180.10">
    <property type="entry name" value="Catalase core domain"/>
    <property type="match status" value="1"/>
</dbReference>
<evidence type="ECO:0000256" key="5">
    <source>
        <dbReference type="ARBA" id="ARBA00022617"/>
    </source>
</evidence>
<sequence>MSDRSIPRSYRMMQGFGVNTFTLINAESKRVFVKFHWLPELGVHSLVWDEALKIAGQDPDFHRKDLEEAINNGAYPEWTLGVQIIEEVDEHKFEFDILDDTKIWPEDLVPLKKVGKLVLNRTVDEFFPETEQVAFCTSHVVPGIGFSDDPVLQGRNFSYFDTQTSRLGINWQELPINRPVCPVFNFNKDGRMKHRINASKVNYHPNRFEEIQPVPKEMGGYAFHRDRINGIKERTRGPKFQEHFNQAQLFWNSMSGHEKQHIVNAFSFELTHCDDPVVYQRMCERLRDVDFELARQVALNVGGPEPKGVRPNHGKVAKGLSQMEYIPETPLIKGRRIAILVADGFNSTEVNEIRAALKAGMATTWLIGLRRGTVYGAGETVKSSSGMSTDHSFESMRSTMFDAIIIPSGHSHIAAISKVGRVVHWVREAFGHLKPIAAVGEGIAFLRDVVQLPGISYAVEGSNESVVDSYGVVTTNKLSLTRETFRLAKGDTTFIGKFGLTVSMHRNFQRELDGLVARVPF</sequence>
<dbReference type="AlphaFoldDB" id="A0AAV5AGT5"/>
<dbReference type="SMART" id="SM01060">
    <property type="entry name" value="Catalase"/>
    <property type="match status" value="1"/>
</dbReference>
<reference evidence="11" key="1">
    <citation type="submission" date="2021-10" db="EMBL/GenBank/DDBJ databases">
        <title>De novo Genome Assembly of Clathrus columnatus (Basidiomycota, Fungi) Using Illumina and Nanopore Sequence Data.</title>
        <authorList>
            <person name="Ogiso-Tanaka E."/>
            <person name="Itagaki H."/>
            <person name="Hosoya T."/>
            <person name="Hosaka K."/>
        </authorList>
    </citation>
    <scope>NUCLEOTIDE SEQUENCE</scope>
    <source>
        <strain evidence="11">MO-923</strain>
    </source>
</reference>
<dbReference type="CDD" id="cd03132">
    <property type="entry name" value="GATase1_catalase"/>
    <property type="match status" value="1"/>
</dbReference>
<feature type="domain" description="Catalase core" evidence="10">
    <location>
        <begin position="1"/>
        <end position="212"/>
    </location>
</feature>
<keyword evidence="8" id="KW-0408">Iron</keyword>
<dbReference type="InterPro" id="IPR011614">
    <property type="entry name" value="Catalase_core"/>
</dbReference>
<dbReference type="GO" id="GO:0020037">
    <property type="term" value="F:heme binding"/>
    <property type="evidence" value="ECO:0007669"/>
    <property type="project" value="InterPro"/>
</dbReference>
<dbReference type="InterPro" id="IPR018028">
    <property type="entry name" value="Catalase"/>
</dbReference>
<evidence type="ECO:0000256" key="1">
    <source>
        <dbReference type="ARBA" id="ARBA00001971"/>
    </source>
</evidence>
<dbReference type="PRINTS" id="PR00067">
    <property type="entry name" value="CATALASE"/>
</dbReference>
<dbReference type="InterPro" id="IPR029062">
    <property type="entry name" value="Class_I_gatase-like"/>
</dbReference>
<dbReference type="PROSITE" id="PS51402">
    <property type="entry name" value="CATALASE_3"/>
    <property type="match status" value="1"/>
</dbReference>
<dbReference type="SUPFAM" id="SSF52317">
    <property type="entry name" value="Class I glutamine amidotransferase-like"/>
    <property type="match status" value="1"/>
</dbReference>
<keyword evidence="12" id="KW-1185">Reference proteome</keyword>
<dbReference type="Gene3D" id="1.20.1370.20">
    <property type="match status" value="1"/>
</dbReference>
<evidence type="ECO:0000256" key="3">
    <source>
        <dbReference type="ARBA" id="ARBA00012314"/>
    </source>
</evidence>
<organism evidence="11 12">
    <name type="scientific">Clathrus columnatus</name>
    <dbReference type="NCBI Taxonomy" id="1419009"/>
    <lineage>
        <taxon>Eukaryota</taxon>
        <taxon>Fungi</taxon>
        <taxon>Dikarya</taxon>
        <taxon>Basidiomycota</taxon>
        <taxon>Agaricomycotina</taxon>
        <taxon>Agaricomycetes</taxon>
        <taxon>Phallomycetidae</taxon>
        <taxon>Phallales</taxon>
        <taxon>Clathraceae</taxon>
        <taxon>Clathrus</taxon>
    </lineage>
</organism>
<proteinExistence type="inferred from homology"/>
<comment type="similarity">
    <text evidence="2">Belongs to the catalase family.</text>
</comment>
<dbReference type="GO" id="GO:0004096">
    <property type="term" value="F:catalase activity"/>
    <property type="evidence" value="ECO:0007669"/>
    <property type="project" value="UniProtKB-EC"/>
</dbReference>
<dbReference type="InterPro" id="IPR024712">
    <property type="entry name" value="Catalase_clade2"/>
</dbReference>
<dbReference type="EMBL" id="BPWL01000007">
    <property type="protein sequence ID" value="GJJ12176.1"/>
    <property type="molecule type" value="Genomic_DNA"/>
</dbReference>
<evidence type="ECO:0000256" key="6">
    <source>
        <dbReference type="ARBA" id="ARBA00022723"/>
    </source>
</evidence>
<accession>A0AAV5AGT5</accession>
<keyword evidence="5" id="KW-0349">Heme</keyword>
<comment type="caution">
    <text evidence="11">The sequence shown here is derived from an EMBL/GenBank/DDBJ whole genome shotgun (WGS) entry which is preliminary data.</text>
</comment>
<dbReference type="GO" id="GO:0006979">
    <property type="term" value="P:response to oxidative stress"/>
    <property type="evidence" value="ECO:0007669"/>
    <property type="project" value="InterPro"/>
</dbReference>
<evidence type="ECO:0000313" key="12">
    <source>
        <dbReference type="Proteomes" id="UP001050691"/>
    </source>
</evidence>
<dbReference type="PANTHER" id="PTHR42821:SF1">
    <property type="entry name" value="CATALASE-B"/>
    <property type="match status" value="1"/>
</dbReference>
<name>A0AAV5AGT5_9AGAM</name>
<dbReference type="Gene3D" id="3.40.50.880">
    <property type="match status" value="1"/>
</dbReference>
<dbReference type="GO" id="GO:0046872">
    <property type="term" value="F:metal ion binding"/>
    <property type="evidence" value="ECO:0007669"/>
    <property type="project" value="UniProtKB-KW"/>
</dbReference>
<dbReference type="Pfam" id="PF06628">
    <property type="entry name" value="Catalase-rel"/>
    <property type="match status" value="1"/>
</dbReference>
<dbReference type="InterPro" id="IPR010582">
    <property type="entry name" value="Catalase_immune_responsive"/>
</dbReference>
<dbReference type="InterPro" id="IPR020835">
    <property type="entry name" value="Catalase_sf"/>
</dbReference>
<dbReference type="EC" id="1.11.1.6" evidence="3"/>
<dbReference type="Proteomes" id="UP001050691">
    <property type="component" value="Unassembled WGS sequence"/>
</dbReference>
<dbReference type="GO" id="GO:0005829">
    <property type="term" value="C:cytosol"/>
    <property type="evidence" value="ECO:0007669"/>
    <property type="project" value="TreeGrafter"/>
</dbReference>
<gene>
    <name evidence="11" type="ORF">Clacol_006417</name>
</gene>
<keyword evidence="7" id="KW-0560">Oxidoreductase</keyword>
<dbReference type="PANTHER" id="PTHR42821">
    <property type="entry name" value="CATALASE"/>
    <property type="match status" value="1"/>
</dbReference>
<dbReference type="InterPro" id="IPR002226">
    <property type="entry name" value="Catalase_haem_BS"/>
</dbReference>
<comment type="cofactor">
    <cofactor evidence="1">
        <name>heme</name>
        <dbReference type="ChEBI" id="CHEBI:30413"/>
    </cofactor>
</comment>
<evidence type="ECO:0000256" key="7">
    <source>
        <dbReference type="ARBA" id="ARBA00023002"/>
    </source>
</evidence>
<dbReference type="Pfam" id="PF01965">
    <property type="entry name" value="DJ-1_PfpI"/>
    <property type="match status" value="1"/>
</dbReference>
<keyword evidence="9" id="KW-0376">Hydrogen peroxide</keyword>
<evidence type="ECO:0000256" key="4">
    <source>
        <dbReference type="ARBA" id="ARBA00022559"/>
    </source>
</evidence>
<dbReference type="InterPro" id="IPR041399">
    <property type="entry name" value="Catalase_large_C"/>
</dbReference>
<evidence type="ECO:0000259" key="10">
    <source>
        <dbReference type="SMART" id="SM01060"/>
    </source>
</evidence>
<keyword evidence="4" id="KW-0575">Peroxidase</keyword>
<evidence type="ECO:0000256" key="2">
    <source>
        <dbReference type="ARBA" id="ARBA00005329"/>
    </source>
</evidence>
<dbReference type="SUPFAM" id="SSF56634">
    <property type="entry name" value="Heme-dependent catalase-like"/>
    <property type="match status" value="1"/>
</dbReference>